<dbReference type="AlphaFoldDB" id="A0A418YH28"/>
<dbReference type="InterPro" id="IPR010099">
    <property type="entry name" value="SDR39U1"/>
</dbReference>
<comment type="caution">
    <text evidence="4">The sequence shown here is derived from an EMBL/GenBank/DDBJ whole genome shotgun (WGS) entry which is preliminary data.</text>
</comment>
<keyword evidence="5" id="KW-1185">Reference proteome</keyword>
<feature type="domain" description="NAD-dependent epimerase/dehydratase" evidence="2">
    <location>
        <begin position="3"/>
        <end position="222"/>
    </location>
</feature>
<dbReference type="EMBL" id="QZCH01000005">
    <property type="protein sequence ID" value="RJG49114.1"/>
    <property type="molecule type" value="Genomic_DNA"/>
</dbReference>
<dbReference type="Pfam" id="PF08338">
    <property type="entry name" value="DUF1731"/>
    <property type="match status" value="1"/>
</dbReference>
<reference evidence="4 5" key="1">
    <citation type="submission" date="2018-09" db="EMBL/GenBank/DDBJ databases">
        <authorList>
            <person name="Wang F."/>
        </authorList>
    </citation>
    <scope>NUCLEOTIDE SEQUENCE [LARGE SCALE GENOMIC DNA]</scope>
    <source>
        <strain evidence="4 5">PLHSC7-2</strain>
    </source>
</reference>
<organism evidence="4 5">
    <name type="scientific">Motilimonas pumila</name>
    <dbReference type="NCBI Taxonomy" id="2303987"/>
    <lineage>
        <taxon>Bacteria</taxon>
        <taxon>Pseudomonadati</taxon>
        <taxon>Pseudomonadota</taxon>
        <taxon>Gammaproteobacteria</taxon>
        <taxon>Alteromonadales</taxon>
        <taxon>Alteromonadales genera incertae sedis</taxon>
        <taxon>Motilimonas</taxon>
    </lineage>
</organism>
<dbReference type="RefSeq" id="WP_119910045.1">
    <property type="nucleotide sequence ID" value="NZ_QZCH01000005.1"/>
</dbReference>
<reference evidence="4 5" key="2">
    <citation type="submission" date="2019-01" db="EMBL/GenBank/DDBJ databases">
        <title>Motilimonas pumilus sp. nov., isolated from the gut of sea cucumber (Apostichopus japonicus).</title>
        <authorList>
            <person name="Wang F.-Q."/>
            <person name="Ren L.-H."/>
            <person name="Lin Y.-W."/>
            <person name="Sun G.-H."/>
            <person name="Du Z.-J."/>
            <person name="Zhao J.-X."/>
            <person name="Liu X.-J."/>
            <person name="Liu L.-J."/>
        </authorList>
    </citation>
    <scope>NUCLEOTIDE SEQUENCE [LARGE SCALE GENOMIC DNA]</scope>
    <source>
        <strain evidence="4 5">PLHSC7-2</strain>
    </source>
</reference>
<gene>
    <name evidence="4" type="ORF">D1Z90_07075</name>
</gene>
<dbReference type="InterPro" id="IPR001509">
    <property type="entry name" value="Epimerase_deHydtase"/>
</dbReference>
<dbReference type="OrthoDB" id="9801773at2"/>
<evidence type="ECO:0000313" key="4">
    <source>
        <dbReference type="EMBL" id="RJG49114.1"/>
    </source>
</evidence>
<dbReference type="NCBIfam" id="TIGR01777">
    <property type="entry name" value="yfcH"/>
    <property type="match status" value="1"/>
</dbReference>
<dbReference type="Proteomes" id="UP000283255">
    <property type="component" value="Unassembled WGS sequence"/>
</dbReference>
<evidence type="ECO:0000259" key="3">
    <source>
        <dbReference type="Pfam" id="PF08338"/>
    </source>
</evidence>
<dbReference type="PANTHER" id="PTHR11092:SF0">
    <property type="entry name" value="EPIMERASE FAMILY PROTEIN SDR39U1"/>
    <property type="match status" value="1"/>
</dbReference>
<evidence type="ECO:0000256" key="1">
    <source>
        <dbReference type="ARBA" id="ARBA00009353"/>
    </source>
</evidence>
<dbReference type="InterPro" id="IPR013549">
    <property type="entry name" value="DUF1731"/>
</dbReference>
<name>A0A418YH28_9GAMM</name>
<protein>
    <submittedName>
        <fullName evidence="4">TIGR01777 family protein</fullName>
    </submittedName>
</protein>
<comment type="similarity">
    <text evidence="1">Belongs to the NAD(P)-dependent epimerase/dehydratase family. SDR39U1 subfamily.</text>
</comment>
<sequence length="299" mass="32961">MKILITGGTGLIGSHLCQVLSEKHQLTVLSRNPTKAKQLLGPQLSYLADLESLANLDEYDAVINLAGEPIANKRWSPKQKDKICQSRWTITRQISQLIIASNKPPAVFISGSAIGFYGSQQEQPLTEADDLLAHDEFSHQICMQWEAVAKLCQDHTRLCILRTGVVLSPAGGALKKMLPPFRVGAGGVIGDGKQFMSWIHLKDMVRGIEWLLHNDAANGTYNFTAPHPVTNRAFTSVLAKVLNRPTLLPMPAFALKLGFGEMSTLLLDGQKVIPERLQQQGFEFIYSDLQPALKNLLLN</sequence>
<dbReference type="SUPFAM" id="SSF51735">
    <property type="entry name" value="NAD(P)-binding Rossmann-fold domains"/>
    <property type="match status" value="1"/>
</dbReference>
<feature type="domain" description="DUF1731" evidence="3">
    <location>
        <begin position="250"/>
        <end position="296"/>
    </location>
</feature>
<evidence type="ECO:0000259" key="2">
    <source>
        <dbReference type="Pfam" id="PF01370"/>
    </source>
</evidence>
<dbReference type="CDD" id="cd05242">
    <property type="entry name" value="SDR_a8"/>
    <property type="match status" value="1"/>
</dbReference>
<dbReference type="PANTHER" id="PTHR11092">
    <property type="entry name" value="SUGAR NUCLEOTIDE EPIMERASE RELATED"/>
    <property type="match status" value="1"/>
</dbReference>
<proteinExistence type="inferred from homology"/>
<accession>A0A418YH28</accession>
<dbReference type="Pfam" id="PF01370">
    <property type="entry name" value="Epimerase"/>
    <property type="match status" value="1"/>
</dbReference>
<dbReference type="InterPro" id="IPR036291">
    <property type="entry name" value="NAD(P)-bd_dom_sf"/>
</dbReference>
<evidence type="ECO:0000313" key="5">
    <source>
        <dbReference type="Proteomes" id="UP000283255"/>
    </source>
</evidence>
<dbReference type="Gene3D" id="3.40.50.720">
    <property type="entry name" value="NAD(P)-binding Rossmann-like Domain"/>
    <property type="match status" value="1"/>
</dbReference>